<dbReference type="InterPro" id="IPR035093">
    <property type="entry name" value="RelE/ParE_toxin_dom_sf"/>
</dbReference>
<proteinExistence type="predicted"/>
<accession>A0A1D9I4M7</accession>
<gene>
    <name evidence="2" type="ORF">BKK80_15380</name>
</gene>
<dbReference type="Gene3D" id="3.30.2310.20">
    <property type="entry name" value="RelE-like"/>
    <property type="match status" value="1"/>
</dbReference>
<evidence type="ECO:0000256" key="1">
    <source>
        <dbReference type="ARBA" id="ARBA00022649"/>
    </source>
</evidence>
<sequence>MAATIMAKIEALAAAPYGPNPDAKKLAGIEGYRLRVGDWRVLYRIEDGRLVIVVLAINPRGGAYK</sequence>
<evidence type="ECO:0000313" key="2">
    <source>
        <dbReference type="EMBL" id="AOZ07049.1"/>
    </source>
</evidence>
<protein>
    <submittedName>
        <fullName evidence="2">Addiction module toxin RelE</fullName>
    </submittedName>
</protein>
<dbReference type="Proteomes" id="UP000177515">
    <property type="component" value="Chromosome 1"/>
</dbReference>
<dbReference type="Pfam" id="PF05016">
    <property type="entry name" value="ParE_toxin"/>
    <property type="match status" value="1"/>
</dbReference>
<reference evidence="2 3" key="1">
    <citation type="submission" date="2016-10" db="EMBL/GenBank/DDBJ databases">
        <title>Complete genome sequences of three Cupriavidus strains isolated from various Malaysian environments.</title>
        <authorList>
            <person name="Abdullah A.A.-A."/>
            <person name="Shafie N.A.H."/>
            <person name="Lau N.S."/>
        </authorList>
    </citation>
    <scope>NUCLEOTIDE SEQUENCE [LARGE SCALE GENOMIC DNA]</scope>
    <source>
        <strain evidence="2 3">USMAA1020</strain>
    </source>
</reference>
<dbReference type="EMBL" id="CP017754">
    <property type="protein sequence ID" value="AOZ07049.1"/>
    <property type="molecule type" value="Genomic_DNA"/>
</dbReference>
<evidence type="ECO:0000313" key="3">
    <source>
        <dbReference type="Proteomes" id="UP000177515"/>
    </source>
</evidence>
<dbReference type="SUPFAM" id="SSF143011">
    <property type="entry name" value="RelE-like"/>
    <property type="match status" value="1"/>
</dbReference>
<name>A0A1D9I4M7_9BURK</name>
<organism evidence="2 3">
    <name type="scientific">Cupriavidus malaysiensis</name>
    <dbReference type="NCBI Taxonomy" id="367825"/>
    <lineage>
        <taxon>Bacteria</taxon>
        <taxon>Pseudomonadati</taxon>
        <taxon>Pseudomonadota</taxon>
        <taxon>Betaproteobacteria</taxon>
        <taxon>Burkholderiales</taxon>
        <taxon>Burkholderiaceae</taxon>
        <taxon>Cupriavidus</taxon>
    </lineage>
</organism>
<keyword evidence="3" id="KW-1185">Reference proteome</keyword>
<keyword evidence="1" id="KW-1277">Toxin-antitoxin system</keyword>
<dbReference type="InterPro" id="IPR007712">
    <property type="entry name" value="RelE/ParE_toxin"/>
</dbReference>